<dbReference type="EMBL" id="MN740864">
    <property type="protein sequence ID" value="QHS83008.1"/>
    <property type="molecule type" value="Genomic_DNA"/>
</dbReference>
<protein>
    <submittedName>
        <fullName evidence="3">Uncharacterized protein</fullName>
    </submittedName>
</protein>
<feature type="transmembrane region" description="Helical" evidence="2">
    <location>
        <begin position="50"/>
        <end position="71"/>
    </location>
</feature>
<organism evidence="3">
    <name type="scientific">viral metagenome</name>
    <dbReference type="NCBI Taxonomy" id="1070528"/>
    <lineage>
        <taxon>unclassified sequences</taxon>
        <taxon>metagenomes</taxon>
        <taxon>organismal metagenomes</taxon>
    </lineage>
</organism>
<name>A0A6C0ATF3_9ZZZZ</name>
<evidence type="ECO:0000256" key="2">
    <source>
        <dbReference type="SAM" id="Phobius"/>
    </source>
</evidence>
<evidence type="ECO:0000313" key="3">
    <source>
        <dbReference type="EMBL" id="QHS83008.1"/>
    </source>
</evidence>
<dbReference type="AlphaFoldDB" id="A0A6C0ATF3"/>
<keyword evidence="2" id="KW-1133">Transmembrane helix</keyword>
<accession>A0A6C0ATF3</accession>
<keyword evidence="2" id="KW-0472">Membrane</keyword>
<keyword evidence="2" id="KW-0812">Transmembrane</keyword>
<proteinExistence type="predicted"/>
<reference evidence="3" key="1">
    <citation type="journal article" date="2020" name="Nature">
        <title>Giant virus diversity and host interactions through global metagenomics.</title>
        <authorList>
            <person name="Schulz F."/>
            <person name="Roux S."/>
            <person name="Paez-Espino D."/>
            <person name="Jungbluth S."/>
            <person name="Walsh D.A."/>
            <person name="Denef V.J."/>
            <person name="McMahon K.D."/>
            <person name="Konstantinidis K.T."/>
            <person name="Eloe-Fadrosh E.A."/>
            <person name="Kyrpides N.C."/>
            <person name="Woyke T."/>
        </authorList>
    </citation>
    <scope>NUCLEOTIDE SEQUENCE</scope>
    <source>
        <strain evidence="3">GVMAG-S-1103017-74</strain>
    </source>
</reference>
<sequence>MAASRATTRKPPAAAPAVAPRSARAKPTPPRQQQQKPPAPVKTPFFKTRAGMYTLAAVAVAAIAAGVAYVLTRKKRKPRATTRALYAAARQPWGKYSNTTHTSDMLLMADAMRYYIEEQLRTAYPALQDVQLTVEPAGLEEMAWVQQNAPSYGAGNVVAQPPASSACAALFKAPSTFVAVQTKASDANYGKLGVQQNTGVRALFVVTTNVPDSIMDAVTLSIRSRASAEQDVNPDVTRPWVYLERAVGAAPSHDAALAACSSVDTYTLK</sequence>
<evidence type="ECO:0000256" key="1">
    <source>
        <dbReference type="SAM" id="MobiDB-lite"/>
    </source>
</evidence>
<feature type="compositionally biased region" description="Low complexity" evidence="1">
    <location>
        <begin position="1"/>
        <end position="36"/>
    </location>
</feature>
<feature type="region of interest" description="Disordered" evidence="1">
    <location>
        <begin position="1"/>
        <end position="43"/>
    </location>
</feature>